<dbReference type="Proteomes" id="UP000430975">
    <property type="component" value="Unassembled WGS sequence"/>
</dbReference>
<dbReference type="RefSeq" id="WP_153862970.1">
    <property type="nucleotide sequence ID" value="NZ_WJQS01000001.1"/>
</dbReference>
<evidence type="ECO:0000313" key="1">
    <source>
        <dbReference type="EMBL" id="MRI84516.1"/>
    </source>
</evidence>
<organism evidence="1 2">
    <name type="scientific">Fundicoccus ignavus</name>
    <dbReference type="NCBI Taxonomy" id="2664442"/>
    <lineage>
        <taxon>Bacteria</taxon>
        <taxon>Bacillati</taxon>
        <taxon>Bacillota</taxon>
        <taxon>Bacilli</taxon>
        <taxon>Lactobacillales</taxon>
        <taxon>Aerococcaceae</taxon>
        <taxon>Fundicoccus</taxon>
    </lineage>
</organism>
<gene>
    <name evidence="1" type="ORF">GIY09_01200</name>
</gene>
<protein>
    <submittedName>
        <fullName evidence="1">Uncharacterized protein</fullName>
    </submittedName>
</protein>
<dbReference type="EMBL" id="WJQS01000001">
    <property type="protein sequence ID" value="MRI84516.1"/>
    <property type="molecule type" value="Genomic_DNA"/>
</dbReference>
<dbReference type="AlphaFoldDB" id="A0A6I2GBC5"/>
<comment type="caution">
    <text evidence="1">The sequence shown here is derived from an EMBL/GenBank/DDBJ whole genome shotgun (WGS) entry which is preliminary data.</text>
</comment>
<evidence type="ECO:0000313" key="2">
    <source>
        <dbReference type="Proteomes" id="UP000430975"/>
    </source>
</evidence>
<proteinExistence type="predicted"/>
<reference evidence="1 2" key="1">
    <citation type="submission" date="2019-11" db="EMBL/GenBank/DDBJ databases">
        <title>Characterisation of Fundicoccus ignavus gen. nov. sp. nov., a novel genus of the family Aerococcaceae isolated from bulk tank milk.</title>
        <authorList>
            <person name="Siebert A."/>
            <person name="Huptas C."/>
            <person name="Wenning M."/>
            <person name="Scherer S."/>
            <person name="Doll E.V."/>
        </authorList>
    </citation>
    <scope>NUCLEOTIDE SEQUENCE [LARGE SCALE GENOMIC DNA]</scope>
    <source>
        <strain evidence="1 2">WS4759</strain>
    </source>
</reference>
<keyword evidence="2" id="KW-1185">Reference proteome</keyword>
<name>A0A6I2GBC5_9LACT</name>
<sequence>MADNYLAVINRRIKTGNDKHSTIEVIYTVKKQDKADAWDNLREVYHSQIVFSTTKTNSKHAEITLLRIYPPTYWVTGQPFLDVAKERIDLDDTLLDRTKPREVN</sequence>
<accession>A0A6I2GBC5</accession>